<feature type="transmembrane region" description="Helical" evidence="1">
    <location>
        <begin position="6"/>
        <end position="26"/>
    </location>
</feature>
<protein>
    <submittedName>
        <fullName evidence="2">Putative secreted peptide</fullName>
    </submittedName>
</protein>
<name>A0A2M3ZQG5_9DIPT</name>
<proteinExistence type="predicted"/>
<reference evidence="2" key="1">
    <citation type="submission" date="2018-01" db="EMBL/GenBank/DDBJ databases">
        <title>An insight into the sialome of Amazonian anophelines.</title>
        <authorList>
            <person name="Ribeiro J.M."/>
            <person name="Scarpassa V."/>
            <person name="Calvo E."/>
        </authorList>
    </citation>
    <scope>NUCLEOTIDE SEQUENCE</scope>
    <source>
        <tissue evidence="2">Salivary glands</tissue>
    </source>
</reference>
<dbReference type="EMBL" id="GGFM01009991">
    <property type="protein sequence ID" value="MBW30742.1"/>
    <property type="molecule type" value="Transcribed_RNA"/>
</dbReference>
<evidence type="ECO:0000256" key="1">
    <source>
        <dbReference type="SAM" id="Phobius"/>
    </source>
</evidence>
<evidence type="ECO:0000313" key="2">
    <source>
        <dbReference type="EMBL" id="MBW30742.1"/>
    </source>
</evidence>
<organism evidence="2">
    <name type="scientific">Anopheles braziliensis</name>
    <dbReference type="NCBI Taxonomy" id="58242"/>
    <lineage>
        <taxon>Eukaryota</taxon>
        <taxon>Metazoa</taxon>
        <taxon>Ecdysozoa</taxon>
        <taxon>Arthropoda</taxon>
        <taxon>Hexapoda</taxon>
        <taxon>Insecta</taxon>
        <taxon>Pterygota</taxon>
        <taxon>Neoptera</taxon>
        <taxon>Endopterygota</taxon>
        <taxon>Diptera</taxon>
        <taxon>Nematocera</taxon>
        <taxon>Culicoidea</taxon>
        <taxon>Culicidae</taxon>
        <taxon>Anophelinae</taxon>
        <taxon>Anopheles</taxon>
    </lineage>
</organism>
<keyword evidence="1" id="KW-0472">Membrane</keyword>
<sequence length="74" mass="8100">MFADVAVLMASLVPAVFMMGLLSAFANRWQRAFLFANGKQRMSSPPNTSPSIRCSVLMTIWDFPSPCSSLTISP</sequence>
<dbReference type="AlphaFoldDB" id="A0A2M3ZQG5"/>
<keyword evidence="1" id="KW-1133">Transmembrane helix</keyword>
<keyword evidence="1" id="KW-0812">Transmembrane</keyword>
<accession>A0A2M3ZQG5</accession>